<organism evidence="1 2">
    <name type="scientific">Ictalurus punctatus</name>
    <name type="common">Channel catfish</name>
    <name type="synonym">Silurus punctatus</name>
    <dbReference type="NCBI Taxonomy" id="7998"/>
    <lineage>
        <taxon>Eukaryota</taxon>
        <taxon>Metazoa</taxon>
        <taxon>Chordata</taxon>
        <taxon>Craniata</taxon>
        <taxon>Vertebrata</taxon>
        <taxon>Euteleostomi</taxon>
        <taxon>Actinopterygii</taxon>
        <taxon>Neopterygii</taxon>
        <taxon>Teleostei</taxon>
        <taxon>Ostariophysi</taxon>
        <taxon>Siluriformes</taxon>
        <taxon>Ictaluridae</taxon>
        <taxon>Ictalurus</taxon>
    </lineage>
</organism>
<dbReference type="AlphaFoldDB" id="A0A2D0RM47"/>
<dbReference type="GO" id="GO:0008168">
    <property type="term" value="F:methyltransferase activity"/>
    <property type="evidence" value="ECO:0007669"/>
    <property type="project" value="InterPro"/>
</dbReference>
<dbReference type="InterPro" id="IPR015095">
    <property type="entry name" value="AlkB_hom8_N"/>
</dbReference>
<keyword evidence="1" id="KW-1185">Reference proteome</keyword>
<evidence type="ECO:0000313" key="1">
    <source>
        <dbReference type="Proteomes" id="UP000221080"/>
    </source>
</evidence>
<name>A0A2D0RM47_ICTPU</name>
<dbReference type="GeneID" id="108269935"/>
<dbReference type="RefSeq" id="XP_017331588.1">
    <property type="nucleotide sequence ID" value="XM_017476099.3"/>
</dbReference>
<dbReference type="InterPro" id="IPR000477">
    <property type="entry name" value="RT_dom"/>
</dbReference>
<dbReference type="Proteomes" id="UP000221080">
    <property type="component" value="Chromosome 9"/>
</dbReference>
<keyword evidence="2" id="KW-0695">RNA-directed DNA polymerase</keyword>
<dbReference type="InterPro" id="IPR043502">
    <property type="entry name" value="DNA/RNA_pol_sf"/>
</dbReference>
<protein>
    <submittedName>
        <fullName evidence="2">RNA-directed DNA polymerase from mobile element jockey</fullName>
    </submittedName>
</protein>
<evidence type="ECO:0000313" key="2">
    <source>
        <dbReference type="RefSeq" id="XP_017331588.1"/>
    </source>
</evidence>
<dbReference type="KEGG" id="ipu:108269935"/>
<dbReference type="Pfam" id="PF09004">
    <property type="entry name" value="ALKBH8_N"/>
    <property type="match status" value="1"/>
</dbReference>
<dbReference type="SUPFAM" id="SSF56672">
    <property type="entry name" value="DNA/RNA polymerases"/>
    <property type="match status" value="1"/>
</dbReference>
<reference evidence="1" key="1">
    <citation type="journal article" date="2016" name="Nat. Commun.">
        <title>The channel catfish genome sequence provides insights into the evolution of scale formation in teleosts.</title>
        <authorList>
            <person name="Liu Z."/>
            <person name="Liu S."/>
            <person name="Yao J."/>
            <person name="Bao L."/>
            <person name="Zhang J."/>
            <person name="Li Y."/>
            <person name="Jiang C."/>
            <person name="Sun L."/>
            <person name="Wang R."/>
            <person name="Zhang Y."/>
            <person name="Zhou T."/>
            <person name="Zeng Q."/>
            <person name="Fu Q."/>
            <person name="Gao S."/>
            <person name="Li N."/>
            <person name="Koren S."/>
            <person name="Jiang Y."/>
            <person name="Zimin A."/>
            <person name="Xu P."/>
            <person name="Phillippy A.M."/>
            <person name="Geng X."/>
            <person name="Song L."/>
            <person name="Sun F."/>
            <person name="Li C."/>
            <person name="Wang X."/>
            <person name="Chen A."/>
            <person name="Jin Y."/>
            <person name="Yuan Z."/>
            <person name="Yang Y."/>
            <person name="Tan S."/>
            <person name="Peatman E."/>
            <person name="Lu J."/>
            <person name="Qin Z."/>
            <person name="Dunham R."/>
            <person name="Li Z."/>
            <person name="Sonstegard T."/>
            <person name="Feng J."/>
            <person name="Danzmann R.G."/>
            <person name="Schroeder S."/>
            <person name="Scheffler B."/>
            <person name="Duke M.V."/>
            <person name="Ballard L."/>
            <person name="Kucuktas H."/>
            <person name="Kaltenboeck L."/>
            <person name="Liu H."/>
            <person name="Armbruster J."/>
            <person name="Xie Y."/>
            <person name="Kirby M.L."/>
            <person name="Tian Y."/>
            <person name="Flanagan M.E."/>
            <person name="Mu W."/>
            <person name="Waldbieser G.C."/>
        </authorList>
    </citation>
    <scope>NUCLEOTIDE SEQUENCE [LARGE SCALE GENOMIC DNA]</scope>
    <source>
        <strain evidence="1">SDA103</strain>
    </source>
</reference>
<dbReference type="GO" id="GO:0016706">
    <property type="term" value="F:2-oxoglutarate-dependent dioxygenase activity"/>
    <property type="evidence" value="ECO:0007669"/>
    <property type="project" value="InterPro"/>
</dbReference>
<proteinExistence type="predicted"/>
<dbReference type="GO" id="GO:0003964">
    <property type="term" value="F:RNA-directed DNA polymerase activity"/>
    <property type="evidence" value="ECO:0007669"/>
    <property type="project" value="UniProtKB-KW"/>
</dbReference>
<gene>
    <name evidence="2" type="primary">LOC108269935</name>
</gene>
<accession>A0A2D0RM47</accession>
<dbReference type="OrthoDB" id="411173at2759"/>
<sequence>MCNTGAPQGTVLSPFLFTIYTSDFNSDYNSGTCHLQRFSDDSSIVGCISEEKEEEYRGVVESFLRWSVDNHLQLNISKTKELIVDFCRNRKPPTPITIQGEKIEMVDSYQFLGVHINSKLDWSENTKVLYRKGQSRLFLLRRFRSFDVCSKRLQMFYQSVVACALFFAVTCWGGGVKAWKADKLNKLVKKSSSVVGHKLDNL</sequence>
<dbReference type="PANTHER" id="PTHR33332">
    <property type="entry name" value="REVERSE TRANSCRIPTASE DOMAIN-CONTAINING PROTEIN"/>
    <property type="match status" value="1"/>
</dbReference>
<dbReference type="Pfam" id="PF00078">
    <property type="entry name" value="RVT_1"/>
    <property type="match status" value="1"/>
</dbReference>
<reference evidence="2" key="2">
    <citation type="submission" date="2025-08" db="UniProtKB">
        <authorList>
            <consortium name="RefSeq"/>
        </authorList>
    </citation>
    <scope>IDENTIFICATION</scope>
    <source>
        <tissue evidence="2">Blood</tissue>
    </source>
</reference>
<dbReference type="PROSITE" id="PS50878">
    <property type="entry name" value="RT_POL"/>
    <property type="match status" value="1"/>
</dbReference>
<keyword evidence="2" id="KW-0808">Transferase</keyword>
<keyword evidence="2" id="KW-0548">Nucleotidyltransferase</keyword>